<dbReference type="InterPro" id="IPR011009">
    <property type="entry name" value="Kinase-like_dom_sf"/>
</dbReference>
<dbReference type="RefSeq" id="WP_168720113.1">
    <property type="nucleotide sequence ID" value="NZ_CP042909.1"/>
</dbReference>
<name>A0A6H1WUA9_9BACT</name>
<dbReference type="SUPFAM" id="SSF52540">
    <property type="entry name" value="P-loop containing nucleoside triphosphate hydrolases"/>
    <property type="match status" value="1"/>
</dbReference>
<dbReference type="Pfam" id="PF13671">
    <property type="entry name" value="AAA_33"/>
    <property type="match status" value="1"/>
</dbReference>
<dbReference type="InterPro" id="IPR027417">
    <property type="entry name" value="P-loop_NTPase"/>
</dbReference>
<dbReference type="KEGG" id="tmai:FVE67_08145"/>
<dbReference type="SUPFAM" id="SSF56112">
    <property type="entry name" value="Protein kinase-like (PK-like)"/>
    <property type="match status" value="1"/>
</dbReference>
<reference evidence="1 2" key="1">
    <citation type="submission" date="2019-08" db="EMBL/GenBank/DDBJ databases">
        <title>Complete genome sequence of Thermosulfurimonas marina SU872T, an anaerobic thermophilic chemolithoautotrophic bacterium isolated from a shallow marine hydrothermal vent.</title>
        <authorList>
            <person name="Allioux M."/>
            <person name="Jebbar M."/>
            <person name="Slobodkina G."/>
            <person name="Slobodkin A."/>
            <person name="Moalic Y."/>
            <person name="Frolova A."/>
            <person name="Shao Z."/>
            <person name="Alain K."/>
        </authorList>
    </citation>
    <scope>NUCLEOTIDE SEQUENCE [LARGE SCALE GENOMIC DNA]</scope>
    <source>
        <strain evidence="1 2">SU872</strain>
    </source>
</reference>
<evidence type="ECO:0000313" key="1">
    <source>
        <dbReference type="EMBL" id="QJA06761.1"/>
    </source>
</evidence>
<dbReference type="PANTHER" id="PTHR43883">
    <property type="entry name" value="SLR0207 PROTEIN"/>
    <property type="match status" value="1"/>
</dbReference>
<dbReference type="Proteomes" id="UP000501253">
    <property type="component" value="Chromosome"/>
</dbReference>
<protein>
    <submittedName>
        <fullName evidence="1">AAA family ATPase</fullName>
    </submittedName>
</protein>
<proteinExistence type="predicted"/>
<gene>
    <name evidence="1" type="ORF">FVE67_08145</name>
</gene>
<dbReference type="AlphaFoldDB" id="A0A6H1WUA9"/>
<dbReference type="InterPro" id="IPR052732">
    <property type="entry name" value="Cell-binding_unc_protein"/>
</dbReference>
<dbReference type="PANTHER" id="PTHR43883:SF1">
    <property type="entry name" value="GLUCONOKINASE"/>
    <property type="match status" value="1"/>
</dbReference>
<evidence type="ECO:0000313" key="2">
    <source>
        <dbReference type="Proteomes" id="UP000501253"/>
    </source>
</evidence>
<dbReference type="EMBL" id="CP042909">
    <property type="protein sequence ID" value="QJA06761.1"/>
    <property type="molecule type" value="Genomic_DNA"/>
</dbReference>
<dbReference type="Gene3D" id="3.40.50.300">
    <property type="entry name" value="P-loop containing nucleotide triphosphate hydrolases"/>
    <property type="match status" value="1"/>
</dbReference>
<sequence length="518" mass="60507">MLKIEDLLRPEAYPHRPQKVELRQTHISWVFLADHLVYKIKKPVNFGFLDFTTLEKRQYYCEREVVLNRRLCPEIYLGVVPVMETERGLVLEAEGRVVDWAVKMRRLPEEGMMGRLIAEGRLRPEHIDLLVRKLVPFFQKAETGPEVNRYGSLETVRFNVEENFAQTRDFVGRALSRLRYEHIVSWSRRFMEEKAELFARRIREGFIRDGHGDLYSANVCYDDLREVYVFDCIEFNERFRCGDVAQDLAFMAMDLDFHALPELSRRFIEGYVELSGDQGLYEILDFYKCYRAYVRGKIGCFTWADPGVPEDEREKALAAARRYFDLAYGYAGGRPFLLVVFGLSGTGKSLLARTLAERLLAVHYNSDVVRKELAGLSPTEHRYEPFESGLYSPEMTERTYEELLRRAARDLSAGWDVILDATYRSRAHRQALLELARRLEVPVLFVLCEAPEEVVRERLARRSREEGEPSDARWEIYLAQKARFEPPEELPPENLLRLITLDPPETLAERLEARLSRL</sequence>
<keyword evidence="2" id="KW-1185">Reference proteome</keyword>
<organism evidence="1 2">
    <name type="scientific">Thermosulfurimonas marina</name>
    <dbReference type="NCBI Taxonomy" id="2047767"/>
    <lineage>
        <taxon>Bacteria</taxon>
        <taxon>Pseudomonadati</taxon>
        <taxon>Thermodesulfobacteriota</taxon>
        <taxon>Thermodesulfobacteria</taxon>
        <taxon>Thermodesulfobacteriales</taxon>
        <taxon>Thermodesulfobacteriaceae</taxon>
        <taxon>Thermosulfurimonas</taxon>
    </lineage>
</organism>
<accession>A0A6H1WUA9</accession>